<dbReference type="Pfam" id="PF01649">
    <property type="entry name" value="Ribosomal_S20p"/>
    <property type="match status" value="1"/>
</dbReference>
<dbReference type="SUPFAM" id="SSF46992">
    <property type="entry name" value="Ribosomal protein S20"/>
    <property type="match status" value="1"/>
</dbReference>
<dbReference type="EMBL" id="MF101409">
    <property type="protein sequence ID" value="ARW59587.1"/>
    <property type="molecule type" value="Genomic_DNA"/>
</dbReference>
<dbReference type="PANTHER" id="PTHR33398:SF1">
    <property type="entry name" value="SMALL RIBOSOMAL SUBUNIT PROTEIN BS20C"/>
    <property type="match status" value="1"/>
</dbReference>
<keyword evidence="7" id="KW-0150">Chloroplast</keyword>
<dbReference type="GO" id="GO:0006412">
    <property type="term" value="P:translation"/>
    <property type="evidence" value="ECO:0007669"/>
    <property type="project" value="UniProtKB-UniRule"/>
</dbReference>
<dbReference type="AlphaFoldDB" id="A0A1Z1M0H5"/>
<reference evidence="7" key="1">
    <citation type="journal article" date="2017" name="J. Phycol.">
        <title>Analysis of chloroplast genomes and a supermatrix inform reclassification of the Rhodomelaceae (Rhodophyta).</title>
        <authorList>
            <person name="Diaz-Tapia P."/>
            <person name="Maggs C.A."/>
            <person name="West J.A."/>
            <person name="Verbruggen H."/>
        </authorList>
    </citation>
    <scope>NUCLEOTIDE SEQUENCE</scope>
    <source>
        <strain evidence="7">HV1445</strain>
    </source>
</reference>
<keyword evidence="5 6" id="KW-0687">Ribonucleoprotein</keyword>
<name>A0A1Z1M0H5_9FLOR</name>
<evidence type="ECO:0000256" key="4">
    <source>
        <dbReference type="ARBA" id="ARBA00022980"/>
    </source>
</evidence>
<dbReference type="GO" id="GO:0009507">
    <property type="term" value="C:chloroplast"/>
    <property type="evidence" value="ECO:0007669"/>
    <property type="project" value="UniProtKB-SubCell"/>
</dbReference>
<dbReference type="Gene3D" id="1.20.58.110">
    <property type="entry name" value="Ribosomal protein S20"/>
    <property type="match status" value="1"/>
</dbReference>
<dbReference type="HAMAP" id="MF_00500">
    <property type="entry name" value="Ribosomal_bS20"/>
    <property type="match status" value="1"/>
</dbReference>
<accession>A0A1Z1M0H5</accession>
<dbReference type="NCBIfam" id="TIGR00029">
    <property type="entry name" value="S20"/>
    <property type="match status" value="1"/>
</dbReference>
<dbReference type="GO" id="GO:0005829">
    <property type="term" value="C:cytosol"/>
    <property type="evidence" value="ECO:0007669"/>
    <property type="project" value="TreeGrafter"/>
</dbReference>
<evidence type="ECO:0000256" key="3">
    <source>
        <dbReference type="ARBA" id="ARBA00022884"/>
    </source>
</evidence>
<dbReference type="InterPro" id="IPR002583">
    <property type="entry name" value="Ribosomal_bS20"/>
</dbReference>
<geneLocation type="chloroplast" evidence="7"/>
<keyword evidence="4 6" id="KW-0689">Ribosomal protein</keyword>
<comment type="similarity">
    <text evidence="1 6">Belongs to the bacterial ribosomal protein bS20 family.</text>
</comment>
<dbReference type="GO" id="GO:0015935">
    <property type="term" value="C:small ribosomal subunit"/>
    <property type="evidence" value="ECO:0007669"/>
    <property type="project" value="TreeGrafter"/>
</dbReference>
<dbReference type="GeneID" id="33353050"/>
<evidence type="ECO:0000256" key="6">
    <source>
        <dbReference type="HAMAP-Rule" id="MF_00500"/>
    </source>
</evidence>
<organism evidence="7">
    <name type="scientific">Platysiphonia delicata</name>
    <dbReference type="NCBI Taxonomy" id="2006979"/>
    <lineage>
        <taxon>Eukaryota</taxon>
        <taxon>Rhodophyta</taxon>
        <taxon>Florideophyceae</taxon>
        <taxon>Rhodymeniophycidae</taxon>
        <taxon>Ceramiales</taxon>
        <taxon>Delesseriaceae</taxon>
        <taxon>Platysiphonia</taxon>
    </lineage>
</organism>
<evidence type="ECO:0000256" key="2">
    <source>
        <dbReference type="ARBA" id="ARBA00022730"/>
    </source>
</evidence>
<keyword evidence="3 6" id="KW-0694">RNA-binding</keyword>
<evidence type="ECO:0000313" key="7">
    <source>
        <dbReference type="EMBL" id="ARW59587.1"/>
    </source>
</evidence>
<gene>
    <name evidence="6 7" type="primary">rps20</name>
</gene>
<protein>
    <recommendedName>
        <fullName evidence="6">Small ribosomal subunit protein bS20c</fullName>
    </recommendedName>
</protein>
<dbReference type="PANTHER" id="PTHR33398">
    <property type="entry name" value="30S RIBOSOMAL PROTEIN S20"/>
    <property type="match status" value="1"/>
</dbReference>
<proteinExistence type="inferred from homology"/>
<dbReference type="GO" id="GO:0003735">
    <property type="term" value="F:structural constituent of ribosome"/>
    <property type="evidence" value="ECO:0007669"/>
    <property type="project" value="InterPro"/>
</dbReference>
<comment type="function">
    <text evidence="6">Binds directly to 16S ribosomal RNA.</text>
</comment>
<dbReference type="InterPro" id="IPR036510">
    <property type="entry name" value="Ribosomal_bS20_sf"/>
</dbReference>
<keyword evidence="2 6" id="KW-0699">rRNA-binding</keyword>
<dbReference type="RefSeq" id="YP_009391443.1">
    <property type="nucleotide sequence ID" value="NC_035258.1"/>
</dbReference>
<sequence>MSKNLSAVKRVQTALRNRINNKKYKLAIKKSIKSYLLDINNSNIREINEKLSLAYQKIDKGVKVGILHKNKAARYKSKLSKKLTS</sequence>
<dbReference type="GO" id="GO:0070181">
    <property type="term" value="F:small ribosomal subunit rRNA binding"/>
    <property type="evidence" value="ECO:0007669"/>
    <property type="project" value="TreeGrafter"/>
</dbReference>
<keyword evidence="7" id="KW-0934">Plastid</keyword>
<evidence type="ECO:0000256" key="5">
    <source>
        <dbReference type="ARBA" id="ARBA00023274"/>
    </source>
</evidence>
<evidence type="ECO:0000256" key="1">
    <source>
        <dbReference type="ARBA" id="ARBA00007634"/>
    </source>
</evidence>
<comment type="subcellular location">
    <subcellularLocation>
        <location evidence="6">Plastid</location>
        <location evidence="6">Chloroplast</location>
    </subcellularLocation>
</comment>